<dbReference type="AlphaFoldDB" id="X1LWT6"/>
<sequence length="65" mass="7295">MRTDAKSLENQVTMLKKLIENESDQLARLINSEEFKSLDASGRELERIEREIAQVKDATSSAISG</sequence>
<proteinExistence type="predicted"/>
<evidence type="ECO:0000256" key="1">
    <source>
        <dbReference type="SAM" id="Coils"/>
    </source>
</evidence>
<gene>
    <name evidence="2" type="ORF">S06H3_37476</name>
</gene>
<accession>X1LWT6</accession>
<dbReference type="EMBL" id="BARV01022774">
    <property type="protein sequence ID" value="GAI23862.1"/>
    <property type="molecule type" value="Genomic_DNA"/>
</dbReference>
<protein>
    <submittedName>
        <fullName evidence="2">Uncharacterized protein</fullName>
    </submittedName>
</protein>
<organism evidence="2">
    <name type="scientific">marine sediment metagenome</name>
    <dbReference type="NCBI Taxonomy" id="412755"/>
    <lineage>
        <taxon>unclassified sequences</taxon>
        <taxon>metagenomes</taxon>
        <taxon>ecological metagenomes</taxon>
    </lineage>
</organism>
<comment type="caution">
    <text evidence="2">The sequence shown here is derived from an EMBL/GenBank/DDBJ whole genome shotgun (WGS) entry which is preliminary data.</text>
</comment>
<feature type="non-terminal residue" evidence="2">
    <location>
        <position position="65"/>
    </location>
</feature>
<keyword evidence="1" id="KW-0175">Coiled coil</keyword>
<evidence type="ECO:0000313" key="2">
    <source>
        <dbReference type="EMBL" id="GAI23862.1"/>
    </source>
</evidence>
<name>X1LWT6_9ZZZZ</name>
<feature type="coiled-coil region" evidence="1">
    <location>
        <begin position="5"/>
        <end position="58"/>
    </location>
</feature>
<reference evidence="2" key="1">
    <citation type="journal article" date="2014" name="Front. Microbiol.">
        <title>High frequency of phylogenetically diverse reductive dehalogenase-homologous genes in deep subseafloor sedimentary metagenomes.</title>
        <authorList>
            <person name="Kawai M."/>
            <person name="Futagami T."/>
            <person name="Toyoda A."/>
            <person name="Takaki Y."/>
            <person name="Nishi S."/>
            <person name="Hori S."/>
            <person name="Arai W."/>
            <person name="Tsubouchi T."/>
            <person name="Morono Y."/>
            <person name="Uchiyama I."/>
            <person name="Ito T."/>
            <person name="Fujiyama A."/>
            <person name="Inagaki F."/>
            <person name="Takami H."/>
        </authorList>
    </citation>
    <scope>NUCLEOTIDE SEQUENCE</scope>
    <source>
        <strain evidence="2">Expedition CK06-06</strain>
    </source>
</reference>